<dbReference type="AlphaFoldDB" id="A0A843WXA1"/>
<dbReference type="Proteomes" id="UP000652761">
    <property type="component" value="Unassembled WGS sequence"/>
</dbReference>
<protein>
    <submittedName>
        <fullName evidence="1">Uncharacterized protein</fullName>
    </submittedName>
</protein>
<organism evidence="1 2">
    <name type="scientific">Colocasia esculenta</name>
    <name type="common">Wild taro</name>
    <name type="synonym">Arum esculentum</name>
    <dbReference type="NCBI Taxonomy" id="4460"/>
    <lineage>
        <taxon>Eukaryota</taxon>
        <taxon>Viridiplantae</taxon>
        <taxon>Streptophyta</taxon>
        <taxon>Embryophyta</taxon>
        <taxon>Tracheophyta</taxon>
        <taxon>Spermatophyta</taxon>
        <taxon>Magnoliopsida</taxon>
        <taxon>Liliopsida</taxon>
        <taxon>Araceae</taxon>
        <taxon>Aroideae</taxon>
        <taxon>Colocasieae</taxon>
        <taxon>Colocasia</taxon>
    </lineage>
</organism>
<reference evidence="1" key="1">
    <citation type="submission" date="2017-07" db="EMBL/GenBank/DDBJ databases">
        <title>Taro Niue Genome Assembly and Annotation.</title>
        <authorList>
            <person name="Atibalentja N."/>
            <person name="Keating K."/>
            <person name="Fields C.J."/>
        </authorList>
    </citation>
    <scope>NUCLEOTIDE SEQUENCE</scope>
    <source>
        <strain evidence="1">Niue_2</strain>
        <tissue evidence="1">Leaf</tissue>
    </source>
</reference>
<sequence length="63" mass="7031">MVVPRGGRAVTRRAADPFSSFARVSYRAFRVTSVSLCDLSLDFDFFAVSAFFLSLDHLKILSL</sequence>
<keyword evidence="2" id="KW-1185">Reference proteome</keyword>
<name>A0A843WXA1_COLES</name>
<accession>A0A843WXA1</accession>
<gene>
    <name evidence="1" type="ORF">Taro_042740</name>
</gene>
<dbReference type="EMBL" id="NMUH01004495">
    <property type="protein sequence ID" value="MQM09861.1"/>
    <property type="molecule type" value="Genomic_DNA"/>
</dbReference>
<proteinExistence type="predicted"/>
<comment type="caution">
    <text evidence="1">The sequence shown here is derived from an EMBL/GenBank/DDBJ whole genome shotgun (WGS) entry which is preliminary data.</text>
</comment>
<evidence type="ECO:0000313" key="1">
    <source>
        <dbReference type="EMBL" id="MQM09861.1"/>
    </source>
</evidence>
<evidence type="ECO:0000313" key="2">
    <source>
        <dbReference type="Proteomes" id="UP000652761"/>
    </source>
</evidence>